<dbReference type="EMBL" id="MU003727">
    <property type="protein sequence ID" value="KAF2801812.1"/>
    <property type="molecule type" value="Genomic_DNA"/>
</dbReference>
<dbReference type="Gene3D" id="3.40.50.720">
    <property type="entry name" value="NAD(P)-binding Rossmann-like Domain"/>
    <property type="match status" value="1"/>
</dbReference>
<evidence type="ECO:0000256" key="3">
    <source>
        <dbReference type="ARBA" id="ARBA00023002"/>
    </source>
</evidence>
<evidence type="ECO:0000313" key="6">
    <source>
        <dbReference type="RefSeq" id="XP_033568776.1"/>
    </source>
</evidence>
<proteinExistence type="inferred from homology"/>
<dbReference type="OrthoDB" id="37659at2759"/>
<evidence type="ECO:0000256" key="2">
    <source>
        <dbReference type="ARBA" id="ARBA00022857"/>
    </source>
</evidence>
<dbReference type="GO" id="GO:0016616">
    <property type="term" value="F:oxidoreductase activity, acting on the CH-OH group of donors, NAD or NADP as acceptor"/>
    <property type="evidence" value="ECO:0007669"/>
    <property type="project" value="TreeGrafter"/>
</dbReference>
<evidence type="ECO:0000256" key="1">
    <source>
        <dbReference type="ARBA" id="ARBA00006484"/>
    </source>
</evidence>
<dbReference type="InterPro" id="IPR002347">
    <property type="entry name" value="SDR_fam"/>
</dbReference>
<dbReference type="InterPro" id="IPR036291">
    <property type="entry name" value="NAD(P)-bd_dom_sf"/>
</dbReference>
<evidence type="ECO:0000313" key="5">
    <source>
        <dbReference type="Proteomes" id="UP000504636"/>
    </source>
</evidence>
<dbReference type="PANTHER" id="PTHR42760:SF115">
    <property type="entry name" value="3-OXOACYL-[ACYL-CARRIER-PROTEIN] REDUCTASE FABG"/>
    <property type="match status" value="1"/>
</dbReference>
<accession>A0A6A6XZ72</accession>
<dbReference type="GeneID" id="54469568"/>
<reference evidence="6" key="2">
    <citation type="submission" date="2020-04" db="EMBL/GenBank/DDBJ databases">
        <authorList>
            <consortium name="NCBI Genome Project"/>
        </authorList>
    </citation>
    <scope>NUCLEOTIDE SEQUENCE</scope>
    <source>
        <strain evidence="6">CBS 304.34</strain>
    </source>
</reference>
<dbReference type="PRINTS" id="PR00081">
    <property type="entry name" value="GDHRDH"/>
</dbReference>
<dbReference type="InterPro" id="IPR020904">
    <property type="entry name" value="Sc_DH/Rdtase_CS"/>
</dbReference>
<dbReference type="AlphaFoldDB" id="A0A6A6XZ72"/>
<dbReference type="RefSeq" id="XP_033568776.1">
    <property type="nucleotide sequence ID" value="XM_033728675.1"/>
</dbReference>
<dbReference type="Pfam" id="PF13561">
    <property type="entry name" value="adh_short_C2"/>
    <property type="match status" value="1"/>
</dbReference>
<keyword evidence="3" id="KW-0560">Oxidoreductase</keyword>
<dbReference type="PANTHER" id="PTHR42760">
    <property type="entry name" value="SHORT-CHAIN DEHYDROGENASES/REDUCTASES FAMILY MEMBER"/>
    <property type="match status" value="1"/>
</dbReference>
<gene>
    <name evidence="4 6" type="ORF">BDZ99DRAFT_577270</name>
</gene>
<dbReference type="PROSITE" id="PS00061">
    <property type="entry name" value="ADH_SHORT"/>
    <property type="match status" value="1"/>
</dbReference>
<evidence type="ECO:0000313" key="4">
    <source>
        <dbReference type="EMBL" id="KAF2801812.1"/>
    </source>
</evidence>
<dbReference type="Proteomes" id="UP000504636">
    <property type="component" value="Unplaced"/>
</dbReference>
<protein>
    <submittedName>
        <fullName evidence="4 6">2-deoxy-D-gluconate 3-dehydrogenase</fullName>
    </submittedName>
</protein>
<organism evidence="4">
    <name type="scientific">Mytilinidion resinicola</name>
    <dbReference type="NCBI Taxonomy" id="574789"/>
    <lineage>
        <taxon>Eukaryota</taxon>
        <taxon>Fungi</taxon>
        <taxon>Dikarya</taxon>
        <taxon>Ascomycota</taxon>
        <taxon>Pezizomycotina</taxon>
        <taxon>Dothideomycetes</taxon>
        <taxon>Pleosporomycetidae</taxon>
        <taxon>Mytilinidiales</taxon>
        <taxon>Mytilinidiaceae</taxon>
        <taxon>Mytilinidion</taxon>
    </lineage>
</organism>
<keyword evidence="5" id="KW-1185">Reference proteome</keyword>
<keyword evidence="2" id="KW-0521">NADP</keyword>
<dbReference type="SUPFAM" id="SSF51735">
    <property type="entry name" value="NAD(P)-binding Rossmann-fold domains"/>
    <property type="match status" value="1"/>
</dbReference>
<reference evidence="6" key="3">
    <citation type="submission" date="2025-04" db="UniProtKB">
        <authorList>
            <consortium name="RefSeq"/>
        </authorList>
    </citation>
    <scope>IDENTIFICATION</scope>
    <source>
        <strain evidence="6">CBS 304.34</strain>
    </source>
</reference>
<sequence>MQESQQTLLPSYLRIFSLEGKTVLFTGATGGIGRSLVSAFASAGADVISLQLPSDPPIVKGIVESFGRRCTLVSCDLLNLGTIPKAIEEARIQGKSSRHPHQLRGYLHSRAYGILPITSMEDIFKVNVTAGVMIASECVKRWFLQPFDKRGVKKIINFASIASFQGNVETLAYSASKAAVVNMTKAMSNEWAPHGILVNSVCPGYTKSAITKHLYEDDAYNKRILPGIPCRRWADGDDLAGTLIYLVSSASNYVTGTCAIMDGGALGLPGLGAHL</sequence>
<name>A0A6A6XZ72_9PEZI</name>
<comment type="similarity">
    <text evidence="1">Belongs to the short-chain dehydrogenases/reductases (SDR) family.</text>
</comment>
<reference evidence="4 6" key="1">
    <citation type="journal article" date="2020" name="Stud. Mycol.">
        <title>101 Dothideomycetes genomes: a test case for predicting lifestyles and emergence of pathogens.</title>
        <authorList>
            <person name="Haridas S."/>
            <person name="Albert R."/>
            <person name="Binder M."/>
            <person name="Bloem J."/>
            <person name="Labutti K."/>
            <person name="Salamov A."/>
            <person name="Andreopoulos B."/>
            <person name="Baker S."/>
            <person name="Barry K."/>
            <person name="Bills G."/>
            <person name="Bluhm B."/>
            <person name="Cannon C."/>
            <person name="Castanera R."/>
            <person name="Culley D."/>
            <person name="Daum C."/>
            <person name="Ezra D."/>
            <person name="Gonzalez J."/>
            <person name="Henrissat B."/>
            <person name="Kuo A."/>
            <person name="Liang C."/>
            <person name="Lipzen A."/>
            <person name="Lutzoni F."/>
            <person name="Magnuson J."/>
            <person name="Mondo S."/>
            <person name="Nolan M."/>
            <person name="Ohm R."/>
            <person name="Pangilinan J."/>
            <person name="Park H.-J."/>
            <person name="Ramirez L."/>
            <person name="Alfaro M."/>
            <person name="Sun H."/>
            <person name="Tritt A."/>
            <person name="Yoshinaga Y."/>
            <person name="Zwiers L.-H."/>
            <person name="Turgeon B."/>
            <person name="Goodwin S."/>
            <person name="Spatafora J."/>
            <person name="Crous P."/>
            <person name="Grigoriev I."/>
        </authorList>
    </citation>
    <scope>NUCLEOTIDE SEQUENCE</scope>
    <source>
        <strain evidence="4 6">CBS 304.34</strain>
    </source>
</reference>